<reference evidence="1" key="1">
    <citation type="journal article" date="2023" name="Nat. Commun.">
        <title>Diploid and tetraploid genomes of Acorus and the evolution of monocots.</title>
        <authorList>
            <person name="Ma L."/>
            <person name="Liu K.W."/>
            <person name="Li Z."/>
            <person name="Hsiao Y.Y."/>
            <person name="Qi Y."/>
            <person name="Fu T."/>
            <person name="Tang G.D."/>
            <person name="Zhang D."/>
            <person name="Sun W.H."/>
            <person name="Liu D.K."/>
            <person name="Li Y."/>
            <person name="Chen G.Z."/>
            <person name="Liu X.D."/>
            <person name="Liao X.Y."/>
            <person name="Jiang Y.T."/>
            <person name="Yu X."/>
            <person name="Hao Y."/>
            <person name="Huang J."/>
            <person name="Zhao X.W."/>
            <person name="Ke S."/>
            <person name="Chen Y.Y."/>
            <person name="Wu W.L."/>
            <person name="Hsu J.L."/>
            <person name="Lin Y.F."/>
            <person name="Huang M.D."/>
            <person name="Li C.Y."/>
            <person name="Huang L."/>
            <person name="Wang Z.W."/>
            <person name="Zhao X."/>
            <person name="Zhong W.Y."/>
            <person name="Peng D.H."/>
            <person name="Ahmad S."/>
            <person name="Lan S."/>
            <person name="Zhang J.S."/>
            <person name="Tsai W.C."/>
            <person name="Van de Peer Y."/>
            <person name="Liu Z.J."/>
        </authorList>
    </citation>
    <scope>NUCLEOTIDE SEQUENCE</scope>
    <source>
        <strain evidence="1">SCP</strain>
    </source>
</reference>
<gene>
    <name evidence="1" type="ORF">QJS04_geneDACA016881</name>
</gene>
<protein>
    <submittedName>
        <fullName evidence="1">Uncharacterized protein</fullName>
    </submittedName>
</protein>
<dbReference type="AlphaFoldDB" id="A0AAV9BP96"/>
<name>A0AAV9BP96_ACOGR</name>
<comment type="caution">
    <text evidence="1">The sequence shown here is derived from an EMBL/GenBank/DDBJ whole genome shotgun (WGS) entry which is preliminary data.</text>
</comment>
<proteinExistence type="predicted"/>
<evidence type="ECO:0000313" key="2">
    <source>
        <dbReference type="Proteomes" id="UP001179952"/>
    </source>
</evidence>
<accession>A0AAV9BP96</accession>
<evidence type="ECO:0000313" key="1">
    <source>
        <dbReference type="EMBL" id="KAK1278384.1"/>
    </source>
</evidence>
<organism evidence="1 2">
    <name type="scientific">Acorus gramineus</name>
    <name type="common">Dwarf sweet flag</name>
    <dbReference type="NCBI Taxonomy" id="55184"/>
    <lineage>
        <taxon>Eukaryota</taxon>
        <taxon>Viridiplantae</taxon>
        <taxon>Streptophyta</taxon>
        <taxon>Embryophyta</taxon>
        <taxon>Tracheophyta</taxon>
        <taxon>Spermatophyta</taxon>
        <taxon>Magnoliopsida</taxon>
        <taxon>Liliopsida</taxon>
        <taxon>Acoraceae</taxon>
        <taxon>Acorus</taxon>
    </lineage>
</organism>
<keyword evidence="2" id="KW-1185">Reference proteome</keyword>
<reference evidence="1" key="2">
    <citation type="submission" date="2023-06" db="EMBL/GenBank/DDBJ databases">
        <authorList>
            <person name="Ma L."/>
            <person name="Liu K.-W."/>
            <person name="Li Z."/>
            <person name="Hsiao Y.-Y."/>
            <person name="Qi Y."/>
            <person name="Fu T."/>
            <person name="Tang G."/>
            <person name="Zhang D."/>
            <person name="Sun W.-H."/>
            <person name="Liu D.-K."/>
            <person name="Li Y."/>
            <person name="Chen G.-Z."/>
            <person name="Liu X.-D."/>
            <person name="Liao X.-Y."/>
            <person name="Jiang Y.-T."/>
            <person name="Yu X."/>
            <person name="Hao Y."/>
            <person name="Huang J."/>
            <person name="Zhao X.-W."/>
            <person name="Ke S."/>
            <person name="Chen Y.-Y."/>
            <person name="Wu W.-L."/>
            <person name="Hsu J.-L."/>
            <person name="Lin Y.-F."/>
            <person name="Huang M.-D."/>
            <person name="Li C.-Y."/>
            <person name="Huang L."/>
            <person name="Wang Z.-W."/>
            <person name="Zhao X."/>
            <person name="Zhong W.-Y."/>
            <person name="Peng D.-H."/>
            <person name="Ahmad S."/>
            <person name="Lan S."/>
            <person name="Zhang J.-S."/>
            <person name="Tsai W.-C."/>
            <person name="Van De Peer Y."/>
            <person name="Liu Z.-J."/>
        </authorList>
    </citation>
    <scope>NUCLEOTIDE SEQUENCE</scope>
    <source>
        <strain evidence="1">SCP</strain>
        <tissue evidence="1">Leaves</tissue>
    </source>
</reference>
<dbReference type="EMBL" id="JAUJYN010000002">
    <property type="protein sequence ID" value="KAK1278384.1"/>
    <property type="molecule type" value="Genomic_DNA"/>
</dbReference>
<dbReference type="Proteomes" id="UP001179952">
    <property type="component" value="Unassembled WGS sequence"/>
</dbReference>
<sequence length="52" mass="5974">MLMWDYKKNTMRDRDRGGYSEDVVRVVTEEIKELLSNGRFELGSLGGPPILT</sequence>